<dbReference type="Proteomes" id="UP000683360">
    <property type="component" value="Unassembled WGS sequence"/>
</dbReference>
<reference evidence="7" key="1">
    <citation type="submission" date="2021-03" db="EMBL/GenBank/DDBJ databases">
        <authorList>
            <person name="Bekaert M."/>
        </authorList>
    </citation>
    <scope>NUCLEOTIDE SEQUENCE</scope>
</reference>
<keyword evidence="4" id="KW-0597">Phosphoprotein</keyword>
<evidence type="ECO:0000256" key="1">
    <source>
        <dbReference type="ARBA" id="ARBA00002540"/>
    </source>
</evidence>
<evidence type="ECO:0000256" key="4">
    <source>
        <dbReference type="ARBA" id="ARBA00022553"/>
    </source>
</evidence>
<sequence>MHQRIESFTQLILYLPAIYFKLMAPVPEEGEHNAKPADTEVLDDIPVPDVFIDAINSDSEDDDSEDGFQGYQMLPQEIEEDEGSVDGDSHDEISLSQIDEAMRNSGVHVQAGGGAPSYMQVPELPKSDPQTLLWNQKGEEDRIHFDEENAEKIKTVMKKIQLPLCNIPDWAKDIPDDQWKDKIAKMQDKKS</sequence>
<organism evidence="7 8">
    <name type="scientific">Mytilus edulis</name>
    <name type="common">Blue mussel</name>
    <dbReference type="NCBI Taxonomy" id="6550"/>
    <lineage>
        <taxon>Eukaryota</taxon>
        <taxon>Metazoa</taxon>
        <taxon>Spiralia</taxon>
        <taxon>Lophotrochozoa</taxon>
        <taxon>Mollusca</taxon>
        <taxon>Bivalvia</taxon>
        <taxon>Autobranchia</taxon>
        <taxon>Pteriomorphia</taxon>
        <taxon>Mytilida</taxon>
        <taxon>Mytiloidea</taxon>
        <taxon>Mytilidae</taxon>
        <taxon>Mytilinae</taxon>
        <taxon>Mytilus</taxon>
    </lineage>
</organism>
<keyword evidence="6" id="KW-0744">Spermatogenesis</keyword>
<evidence type="ECO:0000256" key="3">
    <source>
        <dbReference type="ARBA" id="ARBA00022473"/>
    </source>
</evidence>
<dbReference type="GO" id="GO:0030154">
    <property type="term" value="P:cell differentiation"/>
    <property type="evidence" value="ECO:0007669"/>
    <property type="project" value="UniProtKB-KW"/>
</dbReference>
<keyword evidence="5" id="KW-0221">Differentiation</keyword>
<evidence type="ECO:0000313" key="8">
    <source>
        <dbReference type="Proteomes" id="UP000683360"/>
    </source>
</evidence>
<evidence type="ECO:0000313" key="7">
    <source>
        <dbReference type="EMBL" id="CAG2214567.1"/>
    </source>
</evidence>
<gene>
    <name evidence="7" type="ORF">MEDL_28406</name>
</gene>
<comment type="function">
    <text evidence="1">May play an important role in spermatogenesis and/or testis development.</text>
</comment>
<comment type="caution">
    <text evidence="7">The sequence shown here is derived from an EMBL/GenBank/DDBJ whole genome shotgun (WGS) entry which is preliminary data.</text>
</comment>
<dbReference type="OrthoDB" id="5593200at2759"/>
<evidence type="ECO:0000256" key="2">
    <source>
        <dbReference type="ARBA" id="ARBA00022245"/>
    </source>
</evidence>
<dbReference type="AlphaFoldDB" id="A0A8S3S0C6"/>
<proteinExistence type="predicted"/>
<keyword evidence="8" id="KW-1185">Reference proteome</keyword>
<keyword evidence="3" id="KW-0217">Developmental protein</keyword>
<dbReference type="PANTHER" id="PTHR17005">
    <property type="entry name" value="MALE-ENHANCED ANTIGEN-1"/>
    <property type="match status" value="1"/>
</dbReference>
<evidence type="ECO:0000256" key="6">
    <source>
        <dbReference type="ARBA" id="ARBA00022871"/>
    </source>
</evidence>
<dbReference type="EMBL" id="CAJPWZ010001415">
    <property type="protein sequence ID" value="CAG2214567.1"/>
    <property type="molecule type" value="Genomic_DNA"/>
</dbReference>
<dbReference type="Pfam" id="PF06910">
    <property type="entry name" value="MEA1"/>
    <property type="match status" value="1"/>
</dbReference>
<name>A0A8S3S0C6_MYTED</name>
<evidence type="ECO:0000256" key="5">
    <source>
        <dbReference type="ARBA" id="ARBA00022782"/>
    </source>
</evidence>
<dbReference type="InterPro" id="IPR009685">
    <property type="entry name" value="MEA1"/>
</dbReference>
<accession>A0A8S3S0C6</accession>
<protein>
    <recommendedName>
        <fullName evidence="2">Male-enhanced antigen 1</fullName>
    </recommendedName>
</protein>
<dbReference type="GO" id="GO:0007283">
    <property type="term" value="P:spermatogenesis"/>
    <property type="evidence" value="ECO:0007669"/>
    <property type="project" value="UniProtKB-KW"/>
</dbReference>